<dbReference type="GO" id="GO:0006508">
    <property type="term" value="P:proteolysis"/>
    <property type="evidence" value="ECO:0007669"/>
    <property type="project" value="InterPro"/>
</dbReference>
<dbReference type="Gene3D" id="3.30.830.10">
    <property type="entry name" value="Metalloenzyme, LuxS/M16 peptidase-like"/>
    <property type="match status" value="4"/>
</dbReference>
<evidence type="ECO:0000256" key="1">
    <source>
        <dbReference type="ARBA" id="ARBA00004569"/>
    </source>
</evidence>
<comment type="caution">
    <text evidence="9">The sequence shown here is derived from an EMBL/GenBank/DDBJ whole genome shotgun (WGS) entry which is preliminary data.</text>
</comment>
<dbReference type="RefSeq" id="XP_021871221.1">
    <property type="nucleotide sequence ID" value="XM_022015767.1"/>
</dbReference>
<dbReference type="Pfam" id="PF00675">
    <property type="entry name" value="Peptidase_M16"/>
    <property type="match status" value="1"/>
</dbReference>
<dbReference type="PANTHER" id="PTHR43016:SF16">
    <property type="entry name" value="METALLOPROTEASE, PUTATIVE (AFU_ORTHOLOGUE AFUA_4G07610)-RELATED"/>
    <property type="match status" value="1"/>
</dbReference>
<feature type="domain" description="Peptidase M16C associated" evidence="8">
    <location>
        <begin position="507"/>
        <end position="770"/>
    </location>
</feature>
<dbReference type="OrthoDB" id="4953at2759"/>
<protein>
    <recommendedName>
        <fullName evidence="4">Presequence protease, mitochondrial</fullName>
    </recommendedName>
    <alternativeName>
        <fullName evidence="5">Pitrilysin metalloproteinase</fullName>
    </alternativeName>
</protein>
<sequence>MVLRAVQILSLSKTLISDRLASTRIPKIQRRRMMTRPQPDAVDYGHFQLLQSFEIDYAPVKLSKWRSSKTGLTVVVGEHATPITNGHFTIASEIFDDTGRPHTLEHLIFLGSKSYPYKGVLDHLANRAGSNGTNAWTANDHTAYTIATAGTSGFLDMLPIYIDHILHPTLTDAGFVTEVHHINGKGDDAGVVYSEMQARENQAGDLIALQTQRTLYPESSAYRSETGGLMAMLRRLTAAQIREYHAQYYTPYNLCLLIDGSVSLPDLFSVLNTKVDPLILENVSPDQPLPPTDWKRPFVETTTSKPLLIPESRTTVVEFMEEDESIGEISLTFLGPPPTDYRTNLAIKLLGQYLTETATSPLQQKFVEIEQPFCTGIGLYSEDRVNQNELTMYLSDVPAKFLDTLASDVVRELQSIARTKGLDMERMARVIMRDQRKLLNTMETSVSNVLSDAVIGDFLYGARDGEELPGAFNDTKDYHHLSQWSAADWINILDKYLLSAKSIIMIGKPSASLASKIDEDEKTRISQRKAELGEEKLRDLQRQLDKAKAESDVPPPPDMIRNFPITDPSTLTWVPCETAVINAAGQEICGDRGDLQRRLDAEHVEVPFQTHFSQVESNFVSVSILSDTIDLPSELRPYMSLFSAALFNVGVKRMDGTVLSYETVVDELSDFTVGQSAALSYRGDFAEILVISLKVESNDFAKAVTWIRDVVTGSIFDAKRLAVIAAKQLQELPYEKRNGNAIARGWANRLAFDMDKSTSESTAVLSLFDFYPLVVNKLQDSPSEVVSALEALRGHVLNSSTFRVSVVGDINRLNGPKAVLAGAFRDVKTQKLRLPSTSRETLSALGQQPRSKLALIPMASIEGSYAVMYAKGPAGWEHPDSAAIILAAATLNASESYLWKYIRGSGLAYGCWIQVDRESSLVEFAVYRSPNAREAYTTAAKLIRGLADGTEKLDQDIVDGARSTLTYDYASKASTVGAAGTAAFSNEVLKGLHKNADQEMLSKLPAITLDEIRDVISRYFLPLFDANTALGAVSVNAGKADEMESEFAELGFSVERRELPVFDEDGSMGESSGDGSESGDERSSDGMEEIMSP</sequence>
<dbReference type="FunFam" id="3.30.830.10:FF:000015">
    <property type="entry name" value="Putative zinc metalloprotease"/>
    <property type="match status" value="1"/>
</dbReference>
<proteinExistence type="inferred from homology"/>
<comment type="similarity">
    <text evidence="2">Belongs to the peptidase M16 family. PreP subfamily.</text>
</comment>
<dbReference type="EMBL" id="NBSH01000006">
    <property type="protein sequence ID" value="ORX37183.1"/>
    <property type="molecule type" value="Genomic_DNA"/>
</dbReference>
<dbReference type="Pfam" id="PF05193">
    <property type="entry name" value="Peptidase_M16_C"/>
    <property type="match status" value="1"/>
</dbReference>
<evidence type="ECO:0000313" key="9">
    <source>
        <dbReference type="EMBL" id="ORX37183.1"/>
    </source>
</evidence>
<dbReference type="STRING" id="4999.A0A1Y1UGJ8"/>
<dbReference type="SMART" id="SM01264">
    <property type="entry name" value="M16C_associated"/>
    <property type="match status" value="1"/>
</dbReference>
<keyword evidence="10" id="KW-1185">Reference proteome</keyword>
<evidence type="ECO:0000313" key="10">
    <source>
        <dbReference type="Proteomes" id="UP000193218"/>
    </source>
</evidence>
<dbReference type="FunFam" id="3.30.830.10:FF:000031">
    <property type="entry name" value="Putative zinc metalloprotease"/>
    <property type="match status" value="1"/>
</dbReference>
<evidence type="ECO:0000256" key="4">
    <source>
        <dbReference type="ARBA" id="ARBA00020167"/>
    </source>
</evidence>
<comment type="subcellular location">
    <subcellularLocation>
        <location evidence="1">Mitochondrion intermembrane space</location>
    </subcellularLocation>
</comment>
<dbReference type="Proteomes" id="UP000193218">
    <property type="component" value="Unassembled WGS sequence"/>
</dbReference>
<comment type="subunit">
    <text evidence="3">Monomer and homodimer; homodimerization is induced by binding of the substrate.</text>
</comment>
<reference evidence="9 10" key="1">
    <citation type="submission" date="2017-03" db="EMBL/GenBank/DDBJ databases">
        <title>Widespread Adenine N6-methylation of Active Genes in Fungi.</title>
        <authorList>
            <consortium name="DOE Joint Genome Institute"/>
            <person name="Mondo S.J."/>
            <person name="Dannebaum R.O."/>
            <person name="Kuo R.C."/>
            <person name="Louie K.B."/>
            <person name="Bewick A.J."/>
            <person name="Labutti K."/>
            <person name="Haridas S."/>
            <person name="Kuo A."/>
            <person name="Salamov A."/>
            <person name="Ahrendt S.R."/>
            <person name="Lau R."/>
            <person name="Bowen B.P."/>
            <person name="Lipzen A."/>
            <person name="Sullivan W."/>
            <person name="Andreopoulos W.B."/>
            <person name="Clum A."/>
            <person name="Lindquist E."/>
            <person name="Daum C."/>
            <person name="Northen T.R."/>
            <person name="Ramamoorthy G."/>
            <person name="Schmitz R.J."/>
            <person name="Gryganskyi A."/>
            <person name="Culley D."/>
            <person name="Magnuson J."/>
            <person name="James T.Y."/>
            <person name="O'Malley M.A."/>
            <person name="Stajich J.E."/>
            <person name="Spatafora J.W."/>
            <person name="Visel A."/>
            <person name="Grigoriev I.V."/>
        </authorList>
    </citation>
    <scope>NUCLEOTIDE SEQUENCE [LARGE SCALE GENOMIC DNA]</scope>
    <source>
        <strain evidence="9 10">NRRL Y-17943</strain>
    </source>
</reference>
<gene>
    <name evidence="9" type="ORF">BD324DRAFT_625097</name>
</gene>
<comment type="function">
    <text evidence="6">Degrades mitochondrial transit peptides after their cleavage in the intermembrane space or in the matrix, and presequence peptides; clearance of these peptides is required to keep the presequence processing machinery running. Preferentially cleaves the N-terminal side of paired basic amino acid residues. Also degrades other unstructured peptides. May function as an ATP-dependent peptidase as opposed to a metalloendopeptidase.</text>
</comment>
<dbReference type="GO" id="GO:0005758">
    <property type="term" value="C:mitochondrial intermembrane space"/>
    <property type="evidence" value="ECO:0007669"/>
    <property type="project" value="UniProtKB-SubCell"/>
</dbReference>
<dbReference type="AlphaFoldDB" id="A0A1Y1UGJ8"/>
<dbReference type="InterPro" id="IPR013578">
    <property type="entry name" value="Peptidase_M16C_assoc"/>
</dbReference>
<evidence type="ECO:0000259" key="8">
    <source>
        <dbReference type="SMART" id="SM01264"/>
    </source>
</evidence>
<dbReference type="InterPro" id="IPR011249">
    <property type="entry name" value="Metalloenz_LuxS/M16"/>
</dbReference>
<evidence type="ECO:0000256" key="3">
    <source>
        <dbReference type="ARBA" id="ARBA00011853"/>
    </source>
</evidence>
<dbReference type="SUPFAM" id="SSF63411">
    <property type="entry name" value="LuxS/MPP-like metallohydrolase"/>
    <property type="match status" value="4"/>
</dbReference>
<dbReference type="InterPro" id="IPR011765">
    <property type="entry name" value="Pept_M16_N"/>
</dbReference>
<feature type="region of interest" description="Disordered" evidence="7">
    <location>
        <begin position="1059"/>
        <end position="1093"/>
    </location>
</feature>
<evidence type="ECO:0000256" key="5">
    <source>
        <dbReference type="ARBA" id="ARBA00034552"/>
    </source>
</evidence>
<accession>A0A1Y1UGJ8</accession>
<dbReference type="InterPro" id="IPR007863">
    <property type="entry name" value="Peptidase_M16_C"/>
</dbReference>
<dbReference type="PANTHER" id="PTHR43016">
    <property type="entry name" value="PRESEQUENCE PROTEASE"/>
    <property type="match status" value="1"/>
</dbReference>
<evidence type="ECO:0000256" key="6">
    <source>
        <dbReference type="ARBA" id="ARBA00045897"/>
    </source>
</evidence>
<name>A0A1Y1UGJ8_9TREE</name>
<dbReference type="GeneID" id="33557576"/>
<evidence type="ECO:0000256" key="7">
    <source>
        <dbReference type="SAM" id="MobiDB-lite"/>
    </source>
</evidence>
<dbReference type="InParanoid" id="A0A1Y1UGJ8"/>
<organism evidence="9 10">
    <name type="scientific">Kockovaella imperatae</name>
    <dbReference type="NCBI Taxonomy" id="4999"/>
    <lineage>
        <taxon>Eukaryota</taxon>
        <taxon>Fungi</taxon>
        <taxon>Dikarya</taxon>
        <taxon>Basidiomycota</taxon>
        <taxon>Agaricomycotina</taxon>
        <taxon>Tremellomycetes</taxon>
        <taxon>Tremellales</taxon>
        <taxon>Cuniculitremaceae</taxon>
        <taxon>Kockovaella</taxon>
    </lineage>
</organism>
<dbReference type="GO" id="GO:0046872">
    <property type="term" value="F:metal ion binding"/>
    <property type="evidence" value="ECO:0007669"/>
    <property type="project" value="InterPro"/>
</dbReference>
<evidence type="ECO:0000256" key="2">
    <source>
        <dbReference type="ARBA" id="ARBA00007575"/>
    </source>
</evidence>
<dbReference type="FunCoup" id="A0A1Y1UGJ8">
    <property type="interactions" value="8"/>
</dbReference>